<dbReference type="AlphaFoldDB" id="A0A6C0LYJ8"/>
<organism evidence="2">
    <name type="scientific">viral metagenome</name>
    <dbReference type="NCBI Taxonomy" id="1070528"/>
    <lineage>
        <taxon>unclassified sequences</taxon>
        <taxon>metagenomes</taxon>
        <taxon>organismal metagenomes</taxon>
    </lineage>
</organism>
<accession>A0A6C0LYJ8</accession>
<sequence>MDCFKKSSVTEIISSINQAGSQLPANTPKKNNQVYIEVYEQDTKQYSKDFQRSIDTNIISVSKPLLTTNGSISDPNNSPKQLVSQDIIIKHENNRIKELLSRIEDYKQIVGRYKKTIQAMHKTNLEIEDEVKKHVEKIVNHNMEISKLKFTTKEAQDKMKEIELSKIELLQRINILNISIEGKDKRIIDLHVNSSKLDELLEDKTNLAKNLQEQIDSTNDIFLKLQTSVNDIKKLYGEKCEECIDLNNKLTHSTFSNQGLKTNFDMLQGKYNEIEKQLENKSNKIIDLNLMIKDLTFNTDKETNMSKKIYDELKIDMDNKLNEKNIEIEELKKMFPE</sequence>
<reference evidence="2" key="1">
    <citation type="journal article" date="2020" name="Nature">
        <title>Giant virus diversity and host interactions through global metagenomics.</title>
        <authorList>
            <person name="Schulz F."/>
            <person name="Roux S."/>
            <person name="Paez-Espino D."/>
            <person name="Jungbluth S."/>
            <person name="Walsh D.A."/>
            <person name="Denef V.J."/>
            <person name="McMahon K.D."/>
            <person name="Konstantinidis K.T."/>
            <person name="Eloe-Fadrosh E.A."/>
            <person name="Kyrpides N.C."/>
            <person name="Woyke T."/>
        </authorList>
    </citation>
    <scope>NUCLEOTIDE SEQUENCE</scope>
    <source>
        <strain evidence="2">GVMAG-S-1035085-51</strain>
    </source>
</reference>
<evidence type="ECO:0000256" key="1">
    <source>
        <dbReference type="SAM" id="Coils"/>
    </source>
</evidence>
<keyword evidence="1" id="KW-0175">Coiled coil</keyword>
<proteinExistence type="predicted"/>
<feature type="coiled-coil region" evidence="1">
    <location>
        <begin position="89"/>
        <end position="116"/>
    </location>
</feature>
<dbReference type="EMBL" id="MN740615">
    <property type="protein sequence ID" value="QHU35926.1"/>
    <property type="molecule type" value="Genomic_DNA"/>
</dbReference>
<protein>
    <submittedName>
        <fullName evidence="2">Uncharacterized protein</fullName>
    </submittedName>
</protein>
<feature type="coiled-coil region" evidence="1">
    <location>
        <begin position="152"/>
        <end position="221"/>
    </location>
</feature>
<evidence type="ECO:0000313" key="2">
    <source>
        <dbReference type="EMBL" id="QHU35926.1"/>
    </source>
</evidence>
<feature type="coiled-coil region" evidence="1">
    <location>
        <begin position="257"/>
        <end position="334"/>
    </location>
</feature>
<name>A0A6C0LYJ8_9ZZZZ</name>